<dbReference type="Gene3D" id="3.30.420.10">
    <property type="entry name" value="Ribonuclease H-like superfamily/Ribonuclease H"/>
    <property type="match status" value="1"/>
</dbReference>
<dbReference type="AlphaFoldDB" id="A0A3M7PFH5"/>
<gene>
    <name evidence="3" type="ORF">BpHYR1_036263</name>
</gene>
<feature type="coiled-coil region" evidence="1">
    <location>
        <begin position="74"/>
        <end position="101"/>
    </location>
</feature>
<dbReference type="InterPro" id="IPR038717">
    <property type="entry name" value="Tc1-like_DDE_dom"/>
</dbReference>
<dbReference type="InterPro" id="IPR036397">
    <property type="entry name" value="RNaseH_sf"/>
</dbReference>
<dbReference type="GO" id="GO:0003676">
    <property type="term" value="F:nucleic acid binding"/>
    <property type="evidence" value="ECO:0007669"/>
    <property type="project" value="InterPro"/>
</dbReference>
<comment type="caution">
    <text evidence="3">The sequence shown here is derived from an EMBL/GenBank/DDBJ whole genome shotgun (WGS) entry which is preliminary data.</text>
</comment>
<dbReference type="Pfam" id="PF13358">
    <property type="entry name" value="DDE_3"/>
    <property type="match status" value="1"/>
</dbReference>
<evidence type="ECO:0000313" key="4">
    <source>
        <dbReference type="Proteomes" id="UP000276133"/>
    </source>
</evidence>
<dbReference type="EMBL" id="REGN01011178">
    <property type="protein sequence ID" value="RMZ97792.1"/>
    <property type="molecule type" value="Genomic_DNA"/>
</dbReference>
<proteinExistence type="predicted"/>
<feature type="domain" description="Tc1-like transposase DDE" evidence="2">
    <location>
        <begin position="37"/>
        <end position="84"/>
    </location>
</feature>
<feature type="non-terminal residue" evidence="3">
    <location>
        <position position="1"/>
    </location>
</feature>
<dbReference type="STRING" id="10195.A0A3M7PFH5"/>
<keyword evidence="4" id="KW-1185">Reference proteome</keyword>
<accession>A0A3M7PFH5</accession>
<evidence type="ECO:0000313" key="3">
    <source>
        <dbReference type="EMBL" id="RMZ97792.1"/>
    </source>
</evidence>
<sequence>LFTSNLNQYGYKYILEYYLLPYLGTKFSREELAANNDPNQFLRDNGVNWLRTPPNSADFNPIEMLWSDLKTFVRKRQCRSLEELTETIREFETNLSVEKCRKLSNHLKKVLTIVANNKGDWSNE</sequence>
<dbReference type="OrthoDB" id="10006939at2759"/>
<protein>
    <submittedName>
        <fullName evidence="3">Transposable element Tcb1 transposase</fullName>
    </submittedName>
</protein>
<organism evidence="3 4">
    <name type="scientific">Brachionus plicatilis</name>
    <name type="common">Marine rotifer</name>
    <name type="synonym">Brachionus muelleri</name>
    <dbReference type="NCBI Taxonomy" id="10195"/>
    <lineage>
        <taxon>Eukaryota</taxon>
        <taxon>Metazoa</taxon>
        <taxon>Spiralia</taxon>
        <taxon>Gnathifera</taxon>
        <taxon>Rotifera</taxon>
        <taxon>Eurotatoria</taxon>
        <taxon>Monogononta</taxon>
        <taxon>Pseudotrocha</taxon>
        <taxon>Ploima</taxon>
        <taxon>Brachionidae</taxon>
        <taxon>Brachionus</taxon>
    </lineage>
</organism>
<reference evidence="3 4" key="1">
    <citation type="journal article" date="2018" name="Sci. Rep.">
        <title>Genomic signatures of local adaptation to the degree of environmental predictability in rotifers.</title>
        <authorList>
            <person name="Franch-Gras L."/>
            <person name="Hahn C."/>
            <person name="Garcia-Roger E.M."/>
            <person name="Carmona M.J."/>
            <person name="Serra M."/>
            <person name="Gomez A."/>
        </authorList>
    </citation>
    <scope>NUCLEOTIDE SEQUENCE [LARGE SCALE GENOMIC DNA]</scope>
    <source>
        <strain evidence="3">HYR1</strain>
    </source>
</reference>
<name>A0A3M7PFH5_BRAPC</name>
<evidence type="ECO:0000256" key="1">
    <source>
        <dbReference type="SAM" id="Coils"/>
    </source>
</evidence>
<evidence type="ECO:0000259" key="2">
    <source>
        <dbReference type="Pfam" id="PF13358"/>
    </source>
</evidence>
<dbReference type="Proteomes" id="UP000276133">
    <property type="component" value="Unassembled WGS sequence"/>
</dbReference>
<keyword evidence="1" id="KW-0175">Coiled coil</keyword>